<organism evidence="1 2">
    <name type="scientific">Leptidea sinapis</name>
    <dbReference type="NCBI Taxonomy" id="189913"/>
    <lineage>
        <taxon>Eukaryota</taxon>
        <taxon>Metazoa</taxon>
        <taxon>Ecdysozoa</taxon>
        <taxon>Arthropoda</taxon>
        <taxon>Hexapoda</taxon>
        <taxon>Insecta</taxon>
        <taxon>Pterygota</taxon>
        <taxon>Neoptera</taxon>
        <taxon>Endopterygota</taxon>
        <taxon>Lepidoptera</taxon>
        <taxon>Glossata</taxon>
        <taxon>Ditrysia</taxon>
        <taxon>Papilionoidea</taxon>
        <taxon>Pieridae</taxon>
        <taxon>Dismorphiinae</taxon>
        <taxon>Leptidea</taxon>
    </lineage>
</organism>
<sequence>MRLQQFEWYNRSEKTVILSPKLREFKRTDPISFRNQSCYQYFTGTILGVGYLNTNALTRNVFRSIDSVTAAMTVAMLLTNQDIVHISSDHEWQAGSVIPDASSAEIHCDSVSQPEREEDSTPDPGQTVIPVDCPVTPPHAGYHAAATTQRRRAISLIFSTPSPNIYNR</sequence>
<proteinExistence type="predicted"/>
<gene>
    <name evidence="1" type="ORF">LSINAPIS_LOCUS2773</name>
</gene>
<dbReference type="EMBL" id="FZQP02000615">
    <property type="protein sequence ID" value="VVC89711.1"/>
    <property type="molecule type" value="Genomic_DNA"/>
</dbReference>
<evidence type="ECO:0000313" key="1">
    <source>
        <dbReference type="EMBL" id="VVC89711.1"/>
    </source>
</evidence>
<keyword evidence="2" id="KW-1185">Reference proteome</keyword>
<dbReference type="AlphaFoldDB" id="A0A5E4PUL7"/>
<protein>
    <submittedName>
        <fullName evidence="1">Uncharacterized protein</fullName>
    </submittedName>
</protein>
<evidence type="ECO:0000313" key="2">
    <source>
        <dbReference type="Proteomes" id="UP000324832"/>
    </source>
</evidence>
<reference evidence="1 2" key="1">
    <citation type="submission" date="2017-07" db="EMBL/GenBank/DDBJ databases">
        <authorList>
            <person name="Talla V."/>
            <person name="Backstrom N."/>
        </authorList>
    </citation>
    <scope>NUCLEOTIDE SEQUENCE [LARGE SCALE GENOMIC DNA]</scope>
</reference>
<name>A0A5E4PUL7_9NEOP</name>
<dbReference type="Proteomes" id="UP000324832">
    <property type="component" value="Unassembled WGS sequence"/>
</dbReference>
<accession>A0A5E4PUL7</accession>